<dbReference type="InterPro" id="IPR000182">
    <property type="entry name" value="GNAT_dom"/>
</dbReference>
<keyword evidence="2" id="KW-0808">Transferase</keyword>
<dbReference type="GO" id="GO:0016747">
    <property type="term" value="F:acyltransferase activity, transferring groups other than amino-acyl groups"/>
    <property type="evidence" value="ECO:0007669"/>
    <property type="project" value="InterPro"/>
</dbReference>
<reference evidence="2 3" key="1">
    <citation type="submission" date="2020-02" db="EMBL/GenBank/DDBJ databases">
        <title>Genome assembly of a novel Clostridium senegalense strain.</title>
        <authorList>
            <person name="Gupta T.B."/>
            <person name="Jauregui R."/>
            <person name="Maclean P."/>
            <person name="Nawarathana A."/>
            <person name="Brightwell G."/>
        </authorList>
    </citation>
    <scope>NUCLEOTIDE SEQUENCE [LARGE SCALE GENOMIC DNA]</scope>
    <source>
        <strain evidence="2 3">AGRFS4</strain>
    </source>
</reference>
<evidence type="ECO:0000313" key="2">
    <source>
        <dbReference type="EMBL" id="NEU04284.1"/>
    </source>
</evidence>
<proteinExistence type="predicted"/>
<dbReference type="SUPFAM" id="SSF55729">
    <property type="entry name" value="Acyl-CoA N-acyltransferases (Nat)"/>
    <property type="match status" value="1"/>
</dbReference>
<organism evidence="2 3">
    <name type="scientific">Clostridium senegalense</name>
    <dbReference type="NCBI Taxonomy" id="1465809"/>
    <lineage>
        <taxon>Bacteria</taxon>
        <taxon>Bacillati</taxon>
        <taxon>Bacillota</taxon>
        <taxon>Clostridia</taxon>
        <taxon>Eubacteriales</taxon>
        <taxon>Clostridiaceae</taxon>
        <taxon>Clostridium</taxon>
    </lineage>
</organism>
<dbReference type="PROSITE" id="PS51186">
    <property type="entry name" value="GNAT"/>
    <property type="match status" value="1"/>
</dbReference>
<name>A0A6M0H293_9CLOT</name>
<feature type="domain" description="N-acetyltransferase" evidence="1">
    <location>
        <begin position="1"/>
        <end position="138"/>
    </location>
</feature>
<dbReference type="CDD" id="cd04301">
    <property type="entry name" value="NAT_SF"/>
    <property type="match status" value="1"/>
</dbReference>
<comment type="caution">
    <text evidence="2">The sequence shown here is derived from an EMBL/GenBank/DDBJ whole genome shotgun (WGS) entry which is preliminary data.</text>
</comment>
<dbReference type="AlphaFoldDB" id="A0A6M0H293"/>
<protein>
    <submittedName>
        <fullName evidence="2">GNAT family N-acetyltransferase</fullName>
    </submittedName>
</protein>
<sequence>MKFVITDIPRENDINGIESNLKKYNCSNLGIKAAKPLAIFVKNKNNNRIGGITAQINGNWLEISLLWVDERFRGRKIGSKLLKTLEAEAIVRGCKYAFLDTFSLKARDFYLKLGYKEVLKLDEYPATSKRYYLLKQLIENK</sequence>
<evidence type="ECO:0000259" key="1">
    <source>
        <dbReference type="PROSITE" id="PS51186"/>
    </source>
</evidence>
<gene>
    <name evidence="2" type="ORF">G3M99_05285</name>
</gene>
<dbReference type="Proteomes" id="UP000481872">
    <property type="component" value="Unassembled WGS sequence"/>
</dbReference>
<dbReference type="Gene3D" id="3.40.630.30">
    <property type="match status" value="1"/>
</dbReference>
<dbReference type="RefSeq" id="WP_061995195.1">
    <property type="nucleotide sequence ID" value="NZ_JAAGPU010000006.1"/>
</dbReference>
<dbReference type="InterPro" id="IPR016181">
    <property type="entry name" value="Acyl_CoA_acyltransferase"/>
</dbReference>
<accession>A0A6M0H293</accession>
<dbReference type="Pfam" id="PF00583">
    <property type="entry name" value="Acetyltransf_1"/>
    <property type="match status" value="1"/>
</dbReference>
<dbReference type="EMBL" id="JAAGPU010000006">
    <property type="protein sequence ID" value="NEU04284.1"/>
    <property type="molecule type" value="Genomic_DNA"/>
</dbReference>
<keyword evidence="3" id="KW-1185">Reference proteome</keyword>
<evidence type="ECO:0000313" key="3">
    <source>
        <dbReference type="Proteomes" id="UP000481872"/>
    </source>
</evidence>